<organism evidence="1 2">
    <name type="scientific">Dictyobacter arantiisoli</name>
    <dbReference type="NCBI Taxonomy" id="2014874"/>
    <lineage>
        <taxon>Bacteria</taxon>
        <taxon>Bacillati</taxon>
        <taxon>Chloroflexota</taxon>
        <taxon>Ktedonobacteria</taxon>
        <taxon>Ktedonobacterales</taxon>
        <taxon>Dictyobacteraceae</taxon>
        <taxon>Dictyobacter</taxon>
    </lineage>
</organism>
<proteinExistence type="predicted"/>
<sequence>MTQSSTNTNNRKKAPSANLYTRAEAIKKLHLPKSTFHDYVTMGKIRKIVPPGKKEGYYDKKEIDELSNAMQLFILQYTSETSKFSVATEGDIAGIYDVIASLWGRAVSIPIELRKSWYQKNPFIDYVVKQQDIIVGYLNIQPFKPDTLKLMMEGKKRGWEIKPDDIYTFEPGNSYDCFIGLAVRQDIPNHKTYGMRLIMGFYHVLADFAHRGIKIRKLCATSDRPDGMKLCEDLGFIKYPPAEGSTFNRYELDLETSEAMFAKKYQEAIKEHETTNPEAK</sequence>
<dbReference type="Proteomes" id="UP000322530">
    <property type="component" value="Unassembled WGS sequence"/>
</dbReference>
<name>A0A5A5T5J9_9CHLR</name>
<dbReference type="InterPro" id="IPR016181">
    <property type="entry name" value="Acyl_CoA_acyltransferase"/>
</dbReference>
<dbReference type="OrthoDB" id="147818at2"/>
<keyword evidence="2" id="KW-1185">Reference proteome</keyword>
<dbReference type="RefSeq" id="WP_149399318.1">
    <property type="nucleotide sequence ID" value="NZ_BIXY01000001.1"/>
</dbReference>
<evidence type="ECO:0000313" key="1">
    <source>
        <dbReference type="EMBL" id="GCF06598.1"/>
    </source>
</evidence>
<evidence type="ECO:0000313" key="2">
    <source>
        <dbReference type="Proteomes" id="UP000322530"/>
    </source>
</evidence>
<comment type="caution">
    <text evidence="1">The sequence shown here is derived from an EMBL/GenBank/DDBJ whole genome shotgun (WGS) entry which is preliminary data.</text>
</comment>
<gene>
    <name evidence="1" type="ORF">KDI_01620</name>
</gene>
<accession>A0A5A5T5J9</accession>
<dbReference type="SUPFAM" id="SSF55729">
    <property type="entry name" value="Acyl-CoA N-acyltransferases (Nat)"/>
    <property type="match status" value="1"/>
</dbReference>
<protein>
    <submittedName>
        <fullName evidence="1">Uncharacterized protein</fullName>
    </submittedName>
</protein>
<reference evidence="1 2" key="1">
    <citation type="submission" date="2019-01" db="EMBL/GenBank/DDBJ databases">
        <title>Draft genome sequence of Dictyobacter sp. Uno17.</title>
        <authorList>
            <person name="Wang C.M."/>
            <person name="Zheng Y."/>
            <person name="Sakai Y."/>
            <person name="Abe K."/>
            <person name="Yokota A."/>
            <person name="Yabe S."/>
        </authorList>
    </citation>
    <scope>NUCLEOTIDE SEQUENCE [LARGE SCALE GENOMIC DNA]</scope>
    <source>
        <strain evidence="1 2">Uno17</strain>
    </source>
</reference>
<dbReference type="EMBL" id="BIXY01000001">
    <property type="protein sequence ID" value="GCF06598.1"/>
    <property type="molecule type" value="Genomic_DNA"/>
</dbReference>
<dbReference type="AlphaFoldDB" id="A0A5A5T5J9"/>